<dbReference type="RefSeq" id="WP_272744058.1">
    <property type="nucleotide sequence ID" value="NZ_JAQQKV010000001.1"/>
</dbReference>
<feature type="transmembrane region" description="Helical" evidence="1">
    <location>
        <begin position="12"/>
        <end position="31"/>
    </location>
</feature>
<keyword evidence="1" id="KW-0812">Transmembrane</keyword>
<dbReference type="EMBL" id="JAQQKV010000001">
    <property type="protein sequence ID" value="MDC7675734.1"/>
    <property type="molecule type" value="Genomic_DNA"/>
</dbReference>
<comment type="caution">
    <text evidence="2">The sequence shown here is derived from an EMBL/GenBank/DDBJ whole genome shotgun (WGS) entry which is preliminary data.</text>
</comment>
<accession>A0ABT5HHL5</accession>
<evidence type="ECO:0000256" key="1">
    <source>
        <dbReference type="SAM" id="Phobius"/>
    </source>
</evidence>
<organism evidence="2 3">
    <name type="scientific">Asticcacaulis machinosus</name>
    <dbReference type="NCBI Taxonomy" id="2984211"/>
    <lineage>
        <taxon>Bacteria</taxon>
        <taxon>Pseudomonadati</taxon>
        <taxon>Pseudomonadota</taxon>
        <taxon>Alphaproteobacteria</taxon>
        <taxon>Caulobacterales</taxon>
        <taxon>Caulobacteraceae</taxon>
        <taxon>Asticcacaulis</taxon>
    </lineage>
</organism>
<dbReference type="Proteomes" id="UP001218579">
    <property type="component" value="Unassembled WGS sequence"/>
</dbReference>
<feature type="transmembrane region" description="Helical" evidence="1">
    <location>
        <begin position="37"/>
        <end position="61"/>
    </location>
</feature>
<keyword evidence="1" id="KW-0472">Membrane</keyword>
<name>A0ABT5HHL5_9CAUL</name>
<feature type="transmembrane region" description="Helical" evidence="1">
    <location>
        <begin position="73"/>
        <end position="100"/>
    </location>
</feature>
<gene>
    <name evidence="2" type="ORF">PQU98_06320</name>
</gene>
<reference evidence="2 3" key="1">
    <citation type="submission" date="2023-01" db="EMBL/GenBank/DDBJ databases">
        <title>Novel species of the genus Asticcacaulis isolated from rivers.</title>
        <authorList>
            <person name="Lu H."/>
        </authorList>
    </citation>
    <scope>NUCLEOTIDE SEQUENCE [LARGE SCALE GENOMIC DNA]</scope>
    <source>
        <strain evidence="2 3">LKC15W</strain>
    </source>
</reference>
<sequence length="118" mass="13058">MDKSKQPQVVRFSVAKWLLLSAITGFLWFPITFGSMIIPYVGSQIAVGFVFTPIIYLMIFVGRANDSKKQNGLPTTVAIWALGFLQLIIIFVSLLVFVTLVSSLPNGRDWIDIGAHIA</sequence>
<proteinExistence type="predicted"/>
<keyword evidence="3" id="KW-1185">Reference proteome</keyword>
<protein>
    <submittedName>
        <fullName evidence="2">Uncharacterized protein</fullName>
    </submittedName>
</protein>
<evidence type="ECO:0000313" key="2">
    <source>
        <dbReference type="EMBL" id="MDC7675734.1"/>
    </source>
</evidence>
<keyword evidence="1" id="KW-1133">Transmembrane helix</keyword>
<evidence type="ECO:0000313" key="3">
    <source>
        <dbReference type="Proteomes" id="UP001218579"/>
    </source>
</evidence>